<dbReference type="InterPro" id="IPR008271">
    <property type="entry name" value="Ser/Thr_kinase_AS"/>
</dbReference>
<dbReference type="InterPro" id="IPR011009">
    <property type="entry name" value="Kinase-like_dom_sf"/>
</dbReference>
<dbReference type="AlphaFoldDB" id="A0A9X3YGQ1"/>
<keyword evidence="6" id="KW-0472">Membrane</keyword>
<dbReference type="SMART" id="SM00220">
    <property type="entry name" value="S_TKc"/>
    <property type="match status" value="1"/>
</dbReference>
<keyword evidence="6" id="KW-1133">Transmembrane helix</keyword>
<dbReference type="PANTHER" id="PTHR43289:SF34">
    <property type="entry name" value="SERINE_THREONINE-PROTEIN KINASE YBDM-RELATED"/>
    <property type="match status" value="1"/>
</dbReference>
<evidence type="ECO:0000256" key="6">
    <source>
        <dbReference type="SAM" id="Phobius"/>
    </source>
</evidence>
<feature type="domain" description="Protein kinase" evidence="7">
    <location>
        <begin position="80"/>
        <end position="350"/>
    </location>
</feature>
<dbReference type="Pfam" id="PF00069">
    <property type="entry name" value="Pkinase"/>
    <property type="match status" value="1"/>
</dbReference>
<evidence type="ECO:0000256" key="4">
    <source>
        <dbReference type="ARBA" id="ARBA00022840"/>
    </source>
</evidence>
<dbReference type="Gene3D" id="1.10.510.10">
    <property type="entry name" value="Transferase(Phosphotransferase) domain 1"/>
    <property type="match status" value="1"/>
</dbReference>
<keyword evidence="6" id="KW-0812">Transmembrane</keyword>
<dbReference type="EMBL" id="JAOVZO020000003">
    <property type="protein sequence ID" value="MDC8011964.1"/>
    <property type="molecule type" value="Genomic_DNA"/>
</dbReference>
<organism evidence="8 9">
    <name type="scientific">Tahibacter soli</name>
    <dbReference type="NCBI Taxonomy" id="2983605"/>
    <lineage>
        <taxon>Bacteria</taxon>
        <taxon>Pseudomonadati</taxon>
        <taxon>Pseudomonadota</taxon>
        <taxon>Gammaproteobacteria</taxon>
        <taxon>Lysobacterales</taxon>
        <taxon>Rhodanobacteraceae</taxon>
        <taxon>Tahibacter</taxon>
    </lineage>
</organism>
<dbReference type="CDD" id="cd14014">
    <property type="entry name" value="STKc_PknB_like"/>
    <property type="match status" value="1"/>
</dbReference>
<evidence type="ECO:0000256" key="2">
    <source>
        <dbReference type="ARBA" id="ARBA00022741"/>
    </source>
</evidence>
<evidence type="ECO:0000256" key="1">
    <source>
        <dbReference type="ARBA" id="ARBA00022679"/>
    </source>
</evidence>
<evidence type="ECO:0000313" key="8">
    <source>
        <dbReference type="EMBL" id="MDC8011964.1"/>
    </source>
</evidence>
<dbReference type="PROSITE" id="PS00107">
    <property type="entry name" value="PROTEIN_KINASE_ATP"/>
    <property type="match status" value="1"/>
</dbReference>
<dbReference type="GO" id="GO:0005524">
    <property type="term" value="F:ATP binding"/>
    <property type="evidence" value="ECO:0007669"/>
    <property type="project" value="UniProtKB-UniRule"/>
</dbReference>
<keyword evidence="1" id="KW-0808">Transferase</keyword>
<evidence type="ECO:0000256" key="3">
    <source>
        <dbReference type="ARBA" id="ARBA00022777"/>
    </source>
</evidence>
<gene>
    <name evidence="8" type="ORF">OD750_005315</name>
</gene>
<sequence length="763" mass="80656">MPVENMTPQRFGELRTQFHALMELAPERRAERLAAIGEHDAGLRAALERLLANLHAPDLDPPQPSGSHDALPASRIIGAFRLVERIGRGGMGEVYLAERVDGGFEQRVALKLVRGGALSRDLARRFARERQLLARLAHPNIARLIDGGVTGDARPWLAMEYVDGRSIARYATDEALDLARRVALVRRVCAAVAFAHGHLVVHRDIKPANILVGADGEPKLLDFGIAKLVDDDVEATRTVLPALTVRYAAPEQIAGDRTTTATDVYALGVLLFELAAGRSPYARAQAGDSDWTQAVIGEAPTRLSDALAPGPDRRRARGDLDRIVEKALAKAPGERYAGAAAFGDDLDDWLAGRALRSGIGGTRALTRQMLRRWRWPLALVGATVLALGVGAVVAIGQARRAQEQAAIAQANLDAMLGVLSAANPHKFAGREPNASEFLKTAAATLEAEYAQQPALIGNALGEIGHGLINLGRARDAEPVLVAAVAAIERDPGASAARKLGTYKLLVFSQDYADAAPRALATARRIEALAGEPDADPSHALDALGSAAGVLSKRGYFDEAAHLFARGDALAFRGLSAAARENYWRQRAWVALRAADSTAASDAIARSLSAQGEDAADFTALRRAEAHALAAEIALAAGDEKRAGESLALAAPALLDEYPAGHAQRAAFDVLRARYRLQNGDAAGASELAQSAVAALGDADDAAKDRLQARCTIARSHAALGACDASRAALALAKAERDALQPLLPRERAAFDAASAAVEKNCAR</sequence>
<dbReference type="PROSITE" id="PS00108">
    <property type="entry name" value="PROTEIN_KINASE_ST"/>
    <property type="match status" value="1"/>
</dbReference>
<dbReference type="Gene3D" id="3.30.200.20">
    <property type="entry name" value="Phosphorylase Kinase, domain 1"/>
    <property type="match status" value="1"/>
</dbReference>
<keyword evidence="9" id="KW-1185">Reference proteome</keyword>
<keyword evidence="3 8" id="KW-0418">Kinase</keyword>
<keyword evidence="4 5" id="KW-0067">ATP-binding</keyword>
<feature type="transmembrane region" description="Helical" evidence="6">
    <location>
        <begin position="375"/>
        <end position="395"/>
    </location>
</feature>
<dbReference type="Proteomes" id="UP001139971">
    <property type="component" value="Unassembled WGS sequence"/>
</dbReference>
<proteinExistence type="predicted"/>
<dbReference type="RefSeq" id="WP_263543230.1">
    <property type="nucleotide sequence ID" value="NZ_JAOVZO020000003.1"/>
</dbReference>
<comment type="caution">
    <text evidence="8">The sequence shown here is derived from an EMBL/GenBank/DDBJ whole genome shotgun (WGS) entry which is preliminary data.</text>
</comment>
<dbReference type="SUPFAM" id="SSF56112">
    <property type="entry name" value="Protein kinase-like (PK-like)"/>
    <property type="match status" value="1"/>
</dbReference>
<keyword evidence="2 5" id="KW-0547">Nucleotide-binding</keyword>
<reference evidence="8" key="1">
    <citation type="submission" date="2023-02" db="EMBL/GenBank/DDBJ databases">
        <title>Tahibacter soli sp. nov. isolated from soil.</title>
        <authorList>
            <person name="Baek J.H."/>
            <person name="Lee J.K."/>
            <person name="Choi D.G."/>
            <person name="Jeon C.O."/>
        </authorList>
    </citation>
    <scope>NUCLEOTIDE SEQUENCE</scope>
    <source>
        <strain evidence="8">BL</strain>
    </source>
</reference>
<evidence type="ECO:0000259" key="7">
    <source>
        <dbReference type="PROSITE" id="PS50011"/>
    </source>
</evidence>
<protein>
    <submittedName>
        <fullName evidence="8">Serine/threonine-protein kinase</fullName>
    </submittedName>
</protein>
<name>A0A9X3YGQ1_9GAMM</name>
<evidence type="ECO:0000256" key="5">
    <source>
        <dbReference type="PROSITE-ProRule" id="PRU10141"/>
    </source>
</evidence>
<dbReference type="PROSITE" id="PS50011">
    <property type="entry name" value="PROTEIN_KINASE_DOM"/>
    <property type="match status" value="1"/>
</dbReference>
<accession>A0A9X3YGQ1</accession>
<evidence type="ECO:0000313" key="9">
    <source>
        <dbReference type="Proteomes" id="UP001139971"/>
    </source>
</evidence>
<dbReference type="GO" id="GO:0004674">
    <property type="term" value="F:protein serine/threonine kinase activity"/>
    <property type="evidence" value="ECO:0007669"/>
    <property type="project" value="TreeGrafter"/>
</dbReference>
<dbReference type="PANTHER" id="PTHR43289">
    <property type="entry name" value="MITOGEN-ACTIVATED PROTEIN KINASE KINASE KINASE 20-RELATED"/>
    <property type="match status" value="1"/>
</dbReference>
<dbReference type="InterPro" id="IPR000719">
    <property type="entry name" value="Prot_kinase_dom"/>
</dbReference>
<dbReference type="InterPro" id="IPR017441">
    <property type="entry name" value="Protein_kinase_ATP_BS"/>
</dbReference>
<feature type="binding site" evidence="5">
    <location>
        <position position="111"/>
    </location>
    <ligand>
        <name>ATP</name>
        <dbReference type="ChEBI" id="CHEBI:30616"/>
    </ligand>
</feature>